<keyword evidence="3" id="KW-1185">Reference proteome</keyword>
<accession>A0A9Q0NFX9</accession>
<feature type="region of interest" description="Disordered" evidence="1">
    <location>
        <begin position="117"/>
        <end position="139"/>
    </location>
</feature>
<protein>
    <submittedName>
        <fullName evidence="2">Uncharacterized protein</fullName>
    </submittedName>
</protein>
<gene>
    <name evidence="2" type="ORF">Bhyg_04046</name>
</gene>
<evidence type="ECO:0000313" key="2">
    <source>
        <dbReference type="EMBL" id="KAJ6648814.1"/>
    </source>
</evidence>
<organism evidence="2 3">
    <name type="scientific">Pseudolycoriella hygida</name>
    <dbReference type="NCBI Taxonomy" id="35572"/>
    <lineage>
        <taxon>Eukaryota</taxon>
        <taxon>Metazoa</taxon>
        <taxon>Ecdysozoa</taxon>
        <taxon>Arthropoda</taxon>
        <taxon>Hexapoda</taxon>
        <taxon>Insecta</taxon>
        <taxon>Pterygota</taxon>
        <taxon>Neoptera</taxon>
        <taxon>Endopterygota</taxon>
        <taxon>Diptera</taxon>
        <taxon>Nematocera</taxon>
        <taxon>Sciaroidea</taxon>
        <taxon>Sciaridae</taxon>
        <taxon>Pseudolycoriella</taxon>
    </lineage>
</organism>
<dbReference type="EMBL" id="WJQU01000001">
    <property type="protein sequence ID" value="KAJ6648814.1"/>
    <property type="molecule type" value="Genomic_DNA"/>
</dbReference>
<evidence type="ECO:0000313" key="3">
    <source>
        <dbReference type="Proteomes" id="UP001151699"/>
    </source>
</evidence>
<name>A0A9Q0NFX9_9DIPT</name>
<proteinExistence type="predicted"/>
<evidence type="ECO:0000256" key="1">
    <source>
        <dbReference type="SAM" id="MobiDB-lite"/>
    </source>
</evidence>
<dbReference type="OrthoDB" id="8067177at2759"/>
<sequence length="169" mass="19917">MCNNPCPNIKRNVATVALKMKQNTKRKYLKRKKQKSQQTINAIREMSNTNTINRSVDNARNAAQNQTAVAQMWKKTYESMIRLQYEHRIQYWKNLAINRNTEIHELKKKLQNYCNQSDKLNTHGDKSKSSSNHSSQGDLTSESYLDFLEITLRHRKELKRKNLETEDSD</sequence>
<reference evidence="2" key="1">
    <citation type="submission" date="2022-07" db="EMBL/GenBank/DDBJ databases">
        <authorList>
            <person name="Trinca V."/>
            <person name="Uliana J.V.C."/>
            <person name="Torres T.T."/>
            <person name="Ward R.J."/>
            <person name="Monesi N."/>
        </authorList>
    </citation>
    <scope>NUCLEOTIDE SEQUENCE</scope>
    <source>
        <strain evidence="2">HSMRA1968</strain>
        <tissue evidence="2">Whole embryos</tissue>
    </source>
</reference>
<dbReference type="AlphaFoldDB" id="A0A9Q0NFX9"/>
<dbReference type="Proteomes" id="UP001151699">
    <property type="component" value="Chromosome A"/>
</dbReference>
<comment type="caution">
    <text evidence="2">The sequence shown here is derived from an EMBL/GenBank/DDBJ whole genome shotgun (WGS) entry which is preliminary data.</text>
</comment>